<dbReference type="OrthoDB" id="9804723at2"/>
<dbReference type="Pfam" id="PF00561">
    <property type="entry name" value="Abhydrolase_1"/>
    <property type="match status" value="1"/>
</dbReference>
<dbReference type="SUPFAM" id="SSF53474">
    <property type="entry name" value="alpha/beta-Hydrolases"/>
    <property type="match status" value="1"/>
</dbReference>
<dbReference type="PANTHER" id="PTHR43798:SF5">
    <property type="entry name" value="MONOACYLGLYCEROL LIPASE ABHD6"/>
    <property type="match status" value="1"/>
</dbReference>
<protein>
    <submittedName>
        <fullName evidence="2">Dihydrolipoyllysine-residue acetyltransferase component of acetoin cleaving system</fullName>
        <ecNumber evidence="2">2.3.1.12</ecNumber>
    </submittedName>
</protein>
<gene>
    <name evidence="2" type="primary">acoC_1</name>
    <name evidence="2" type="ORF">A6302_00042</name>
</gene>
<dbReference type="GO" id="GO:0046464">
    <property type="term" value="P:acylglycerol catabolic process"/>
    <property type="evidence" value="ECO:0007669"/>
    <property type="project" value="TreeGrafter"/>
</dbReference>
<dbReference type="InterPro" id="IPR000073">
    <property type="entry name" value="AB_hydrolase_1"/>
</dbReference>
<dbReference type="GO" id="GO:0004742">
    <property type="term" value="F:dihydrolipoyllysine-residue acetyltransferase activity"/>
    <property type="evidence" value="ECO:0007669"/>
    <property type="project" value="UniProtKB-EC"/>
</dbReference>
<dbReference type="EMBL" id="MCRJ01000001">
    <property type="protein sequence ID" value="ODN72551.1"/>
    <property type="molecule type" value="Genomic_DNA"/>
</dbReference>
<keyword evidence="2" id="KW-0012">Acyltransferase</keyword>
<dbReference type="PRINTS" id="PR00111">
    <property type="entry name" value="ABHYDROLASE"/>
</dbReference>
<name>A0A1E3HAQ9_9HYPH</name>
<dbReference type="EC" id="2.3.1.12" evidence="2"/>
<reference evidence="2 3" key="1">
    <citation type="submission" date="2016-07" db="EMBL/GenBank/DDBJ databases">
        <title>Draft Genome Sequence of Methylobrevis pamukkalensis PK2.</title>
        <authorList>
            <person name="Vasilenko O.V."/>
            <person name="Doronina N.V."/>
            <person name="Shmareva M.N."/>
            <person name="Tarlachkov S.V."/>
            <person name="Mustakhimov I."/>
            <person name="Trotsenko Y.A."/>
        </authorList>
    </citation>
    <scope>NUCLEOTIDE SEQUENCE [LARGE SCALE GENOMIC DNA]</scope>
    <source>
        <strain evidence="2 3">PK2</strain>
    </source>
</reference>
<feature type="domain" description="AB hydrolase-1" evidence="1">
    <location>
        <begin position="23"/>
        <end position="246"/>
    </location>
</feature>
<keyword evidence="3" id="KW-1185">Reference proteome</keyword>
<dbReference type="InterPro" id="IPR050266">
    <property type="entry name" value="AB_hydrolase_sf"/>
</dbReference>
<dbReference type="GO" id="GO:0016020">
    <property type="term" value="C:membrane"/>
    <property type="evidence" value="ECO:0007669"/>
    <property type="project" value="TreeGrafter"/>
</dbReference>
<evidence type="ECO:0000313" key="2">
    <source>
        <dbReference type="EMBL" id="ODN72551.1"/>
    </source>
</evidence>
<comment type="caution">
    <text evidence="2">The sequence shown here is derived from an EMBL/GenBank/DDBJ whole genome shotgun (WGS) entry which is preliminary data.</text>
</comment>
<proteinExistence type="predicted"/>
<dbReference type="RefSeq" id="WP_069305343.1">
    <property type="nucleotide sequence ID" value="NZ_MCRJ01000001.1"/>
</dbReference>
<accession>A0A1E3HAQ9</accession>
<dbReference type="GO" id="GO:0047372">
    <property type="term" value="F:monoacylglycerol lipase activity"/>
    <property type="evidence" value="ECO:0007669"/>
    <property type="project" value="TreeGrafter"/>
</dbReference>
<dbReference type="Proteomes" id="UP000094622">
    <property type="component" value="Unassembled WGS sequence"/>
</dbReference>
<evidence type="ECO:0000259" key="1">
    <source>
        <dbReference type="Pfam" id="PF00561"/>
    </source>
</evidence>
<organism evidence="2 3">
    <name type="scientific">Methylobrevis pamukkalensis</name>
    <dbReference type="NCBI Taxonomy" id="1439726"/>
    <lineage>
        <taxon>Bacteria</taxon>
        <taxon>Pseudomonadati</taxon>
        <taxon>Pseudomonadota</taxon>
        <taxon>Alphaproteobacteria</taxon>
        <taxon>Hyphomicrobiales</taxon>
        <taxon>Pleomorphomonadaceae</taxon>
        <taxon>Methylobrevis</taxon>
    </lineage>
</organism>
<keyword evidence="2" id="KW-0808">Transferase</keyword>
<dbReference type="PANTHER" id="PTHR43798">
    <property type="entry name" value="MONOACYLGLYCEROL LIPASE"/>
    <property type="match status" value="1"/>
</dbReference>
<evidence type="ECO:0000313" key="3">
    <source>
        <dbReference type="Proteomes" id="UP000094622"/>
    </source>
</evidence>
<dbReference type="AlphaFoldDB" id="A0A1E3HAQ9"/>
<dbReference type="InterPro" id="IPR029058">
    <property type="entry name" value="AB_hydrolase_fold"/>
</dbReference>
<dbReference type="Gene3D" id="3.40.50.1820">
    <property type="entry name" value="alpha/beta hydrolase"/>
    <property type="match status" value="1"/>
</dbReference>
<dbReference type="PATRIC" id="fig|1439726.3.peg.43"/>
<sequence length="262" mass="27912">MTSEAPSPFLLPHVTRGTMDHRPPVVLLHGFAGSAQGWTNLQIALERRRASIAFDLPGHGRALAVRPIGHAGVSAAAVLASLDGLGLPRVHLVGHSMGGATAMIIALKAPDRLASLTLLAPGGFGTEIDTGLLRAYARATSAEEVAPLAARFFGPEARLPRRMAEEIAREHAEPGRVEALATIAEAILGEDTQKTLPREALATMPFPVKVIWGLEDRVLPPHQADGLPGTVALHRFPAIGHMPHLELPREVARLTGEQIERE</sequence>